<dbReference type="Proteomes" id="UP000788426">
    <property type="component" value="Unassembled WGS sequence"/>
</dbReference>
<dbReference type="Pfam" id="PF13177">
    <property type="entry name" value="DNA_pol3_delta2"/>
    <property type="match status" value="1"/>
</dbReference>
<organism evidence="1 2">
    <name type="scientific">Hoylesella nanceiensis</name>
    <dbReference type="NCBI Taxonomy" id="425941"/>
    <lineage>
        <taxon>Bacteria</taxon>
        <taxon>Pseudomonadati</taxon>
        <taxon>Bacteroidota</taxon>
        <taxon>Bacteroidia</taxon>
        <taxon>Bacteroidales</taxon>
        <taxon>Prevotellaceae</taxon>
        <taxon>Hoylesella</taxon>
    </lineage>
</organism>
<dbReference type="RefSeq" id="WP_219479827.1">
    <property type="nucleotide sequence ID" value="NZ_JAHXCT010000002.1"/>
</dbReference>
<accession>A0ABS6YB32</accession>
<protein>
    <submittedName>
        <fullName evidence="1">ATP-binding protein</fullName>
    </submittedName>
</protein>
<name>A0ABS6YB32_9BACT</name>
<keyword evidence="2" id="KW-1185">Reference proteome</keyword>
<reference evidence="1 2" key="1">
    <citation type="submission" date="2021-07" db="EMBL/GenBank/DDBJ databases">
        <title>Genomic diversity and antimicrobial resistance of Prevotella spp. isolated from chronic lung disease airways.</title>
        <authorList>
            <person name="Webb K.A."/>
            <person name="Olagoke O.S."/>
            <person name="Baird T."/>
            <person name="Neill J."/>
            <person name="Pham A."/>
            <person name="Wells T.J."/>
            <person name="Ramsay K.A."/>
            <person name="Bell S.C."/>
            <person name="Sarovich D.S."/>
            <person name="Price E.P."/>
        </authorList>
    </citation>
    <scope>NUCLEOTIDE SEQUENCE [LARGE SCALE GENOMIC DNA]</scope>
    <source>
        <strain evidence="1 2">SCHI0011.S.12</strain>
    </source>
</reference>
<keyword evidence="1" id="KW-0067">ATP-binding</keyword>
<keyword evidence="1" id="KW-0547">Nucleotide-binding</keyword>
<gene>
    <name evidence="1" type="ORF">KZO38_03250</name>
</gene>
<dbReference type="PANTHER" id="PTHR11669">
    <property type="entry name" value="REPLICATION FACTOR C / DNA POLYMERASE III GAMMA-TAU SUBUNIT"/>
    <property type="match status" value="1"/>
</dbReference>
<dbReference type="GO" id="GO:0005524">
    <property type="term" value="F:ATP binding"/>
    <property type="evidence" value="ECO:0007669"/>
    <property type="project" value="UniProtKB-KW"/>
</dbReference>
<evidence type="ECO:0000313" key="1">
    <source>
        <dbReference type="EMBL" id="MBW4768778.1"/>
    </source>
</evidence>
<dbReference type="InterPro" id="IPR050238">
    <property type="entry name" value="DNA_Rep/Repair_Clamp_Loader"/>
</dbReference>
<sequence length="376" mass="43497">MNFSEVIGQDDVKNRLLTLIESGKMPHSLLLHGAPGCGKMALALALASHLLGENDVNNPKAASVKAMLDRWEHPDLHFSYPVIRPTGTTADHKMISDDFAKEWHVLLKKGPYFDMDAWLEQMNAANQQAIIFASESDNLTRKLNLKSSLGGYKVSIIWLPERMNVECANKLLKLLEEPPHQTIFIMVSEAPERLLETVRSRTQMIQVKRIDTAVLERALVEKRGLDGDTARRVAQIANGSWLDAIRMLNADSEAKQFFNDFVGVMRASYRRDIREMKAWSERVATYGREKQKRMLLYFHRMFRENFMYNFKQDSLIHFTQDEEQFAQKFAPFINERNIVELYELVELNIRDLSQNANPKIVFFDFTLRVTMLLVRK</sequence>
<proteinExistence type="predicted"/>
<dbReference type="PANTHER" id="PTHR11669:SF8">
    <property type="entry name" value="DNA POLYMERASE III SUBUNIT DELTA"/>
    <property type="match status" value="1"/>
</dbReference>
<evidence type="ECO:0000313" key="2">
    <source>
        <dbReference type="Proteomes" id="UP000788426"/>
    </source>
</evidence>
<comment type="caution">
    <text evidence="1">The sequence shown here is derived from an EMBL/GenBank/DDBJ whole genome shotgun (WGS) entry which is preliminary data.</text>
</comment>
<dbReference type="EMBL" id="JAHXCT010000002">
    <property type="protein sequence ID" value="MBW4768778.1"/>
    <property type="molecule type" value="Genomic_DNA"/>
</dbReference>